<name>A0ABY3MBN8_9FLAO</name>
<proteinExistence type="predicted"/>
<reference evidence="3 4" key="1">
    <citation type="submission" date="2019-08" db="EMBL/GenBank/DDBJ databases">
        <title>Genomes of Antarctic Bizionia species.</title>
        <authorList>
            <person name="Bowman J.P."/>
        </authorList>
    </citation>
    <scope>NUCLEOTIDE SEQUENCE [LARGE SCALE GENOMIC DNA]</scope>
    <source>
        <strain evidence="3 4">IC164</strain>
    </source>
</reference>
<protein>
    <submittedName>
        <fullName evidence="3">EF-hand domain-containing protein</fullName>
    </submittedName>
</protein>
<dbReference type="Pfam" id="PF13202">
    <property type="entry name" value="EF-hand_5"/>
    <property type="match status" value="2"/>
</dbReference>
<gene>
    <name evidence="3" type="ORF">ES677_06085</name>
</gene>
<accession>A0ABY3MBN8</accession>
<feature type="region of interest" description="Disordered" evidence="1">
    <location>
        <begin position="1"/>
        <end position="53"/>
    </location>
</feature>
<dbReference type="Gene3D" id="1.10.238.10">
    <property type="entry name" value="EF-hand"/>
    <property type="match status" value="1"/>
</dbReference>
<dbReference type="EMBL" id="VSKN01000006">
    <property type="protein sequence ID" value="TYC14109.1"/>
    <property type="molecule type" value="Genomic_DNA"/>
</dbReference>
<dbReference type="Proteomes" id="UP000323621">
    <property type="component" value="Unassembled WGS sequence"/>
</dbReference>
<feature type="compositionally biased region" description="Basic and acidic residues" evidence="1">
    <location>
        <begin position="1"/>
        <end position="24"/>
    </location>
</feature>
<evidence type="ECO:0000313" key="3">
    <source>
        <dbReference type="EMBL" id="TYC14109.1"/>
    </source>
</evidence>
<feature type="domain" description="EF-hand" evidence="2">
    <location>
        <begin position="13"/>
        <end position="48"/>
    </location>
</feature>
<organism evidence="3 4">
    <name type="scientific">Bizionia gelidisalsuginis</name>
    <dbReference type="NCBI Taxonomy" id="291188"/>
    <lineage>
        <taxon>Bacteria</taxon>
        <taxon>Pseudomonadati</taxon>
        <taxon>Bacteroidota</taxon>
        <taxon>Flavobacteriia</taxon>
        <taxon>Flavobacteriales</taxon>
        <taxon>Flavobacteriaceae</taxon>
        <taxon>Bizionia</taxon>
    </lineage>
</organism>
<feature type="compositionally biased region" description="Polar residues" evidence="1">
    <location>
        <begin position="25"/>
        <end position="36"/>
    </location>
</feature>
<feature type="compositionally biased region" description="Basic residues" evidence="1">
    <location>
        <begin position="42"/>
        <end position="53"/>
    </location>
</feature>
<keyword evidence="4" id="KW-1185">Reference proteome</keyword>
<evidence type="ECO:0000313" key="4">
    <source>
        <dbReference type="Proteomes" id="UP000323621"/>
    </source>
</evidence>
<dbReference type="PROSITE" id="PS50222">
    <property type="entry name" value="EF_HAND_2"/>
    <property type="match status" value="1"/>
</dbReference>
<dbReference type="SUPFAM" id="SSF47473">
    <property type="entry name" value="EF-hand"/>
    <property type="match status" value="1"/>
</dbReference>
<dbReference type="InterPro" id="IPR002048">
    <property type="entry name" value="EF_hand_dom"/>
</dbReference>
<evidence type="ECO:0000256" key="1">
    <source>
        <dbReference type="SAM" id="MobiDB-lite"/>
    </source>
</evidence>
<dbReference type="InterPro" id="IPR011992">
    <property type="entry name" value="EF-hand-dom_pair"/>
</dbReference>
<evidence type="ECO:0000259" key="2">
    <source>
        <dbReference type="PROSITE" id="PS50222"/>
    </source>
</evidence>
<sequence length="53" mass="5916">MDANKDGKLSKSEIKVPLKDDFSKVDTNGDSYITTEELNKAPKPKGHQPSKRK</sequence>
<comment type="caution">
    <text evidence="3">The sequence shown here is derived from an EMBL/GenBank/DDBJ whole genome shotgun (WGS) entry which is preliminary data.</text>
</comment>